<evidence type="ECO:0000313" key="2">
    <source>
        <dbReference type="Proteomes" id="UP000826195"/>
    </source>
</evidence>
<proteinExistence type="predicted"/>
<evidence type="ECO:0000313" key="1">
    <source>
        <dbReference type="EMBL" id="KAH0566600.1"/>
    </source>
</evidence>
<reference evidence="1 2" key="1">
    <citation type="journal article" date="2021" name="J. Hered.">
        <title>A chromosome-level genome assembly of the parasitoid wasp, Cotesia glomerata (Hymenoptera: Braconidae).</title>
        <authorList>
            <person name="Pinto B.J."/>
            <person name="Weis J.J."/>
            <person name="Gamble T."/>
            <person name="Ode P.J."/>
            <person name="Paul R."/>
            <person name="Zaspel J.M."/>
        </authorList>
    </citation>
    <scope>NUCLEOTIDE SEQUENCE [LARGE SCALE GENOMIC DNA]</scope>
    <source>
        <strain evidence="1">CgM1</strain>
    </source>
</reference>
<protein>
    <submittedName>
        <fullName evidence="1">Uncharacterized protein</fullName>
    </submittedName>
</protein>
<sequence>MGRRRAPPVDSEDSMDDGMKMARKGFAQQERIMRRIRFKSISEERRRYNTNGCSRMNTRYSNLFSLPPKSPDHFLYGYFSDEITKFQFNSDFFLSITREFLPPSLFPHRGSFPALALDFPYSDYAYVEIKSLLTHKPRYFLSFFSIIAHAARKKVKN</sequence>
<dbReference type="Proteomes" id="UP000826195">
    <property type="component" value="Unassembled WGS sequence"/>
</dbReference>
<name>A0AAV7J1I2_COTGL</name>
<accession>A0AAV7J1I2</accession>
<dbReference type="EMBL" id="JAHXZJ010000001">
    <property type="protein sequence ID" value="KAH0566600.1"/>
    <property type="molecule type" value="Genomic_DNA"/>
</dbReference>
<gene>
    <name evidence="1" type="ORF">KQX54_002237</name>
</gene>
<keyword evidence="2" id="KW-1185">Reference proteome</keyword>
<dbReference type="AlphaFoldDB" id="A0AAV7J1I2"/>
<comment type="caution">
    <text evidence="1">The sequence shown here is derived from an EMBL/GenBank/DDBJ whole genome shotgun (WGS) entry which is preliminary data.</text>
</comment>
<organism evidence="1 2">
    <name type="scientific">Cotesia glomerata</name>
    <name type="common">Lepidopteran parasitic wasp</name>
    <name type="synonym">Apanteles glomeratus</name>
    <dbReference type="NCBI Taxonomy" id="32391"/>
    <lineage>
        <taxon>Eukaryota</taxon>
        <taxon>Metazoa</taxon>
        <taxon>Ecdysozoa</taxon>
        <taxon>Arthropoda</taxon>
        <taxon>Hexapoda</taxon>
        <taxon>Insecta</taxon>
        <taxon>Pterygota</taxon>
        <taxon>Neoptera</taxon>
        <taxon>Endopterygota</taxon>
        <taxon>Hymenoptera</taxon>
        <taxon>Apocrita</taxon>
        <taxon>Ichneumonoidea</taxon>
        <taxon>Braconidae</taxon>
        <taxon>Microgastrinae</taxon>
        <taxon>Cotesia</taxon>
    </lineage>
</organism>